<name>A0A4Y7PSX0_9AGAM</name>
<dbReference type="AlphaFoldDB" id="A0A4Y7PSX0"/>
<sequence length="526" mass="59114">MAYSSTLVYPTCCENCARHIVAETGVQYMGNTAKSEPAVVQRAPVEILELIFLASLPESMAKTFESHGVVFPPPSTRDGPMLYSQICRSWRDVALSTPRLWACVSIPAERNYFAWIEEWLKRSKSVPLHFQWSRDCTNRNSHSHILDKKIKFLVAESTRWHEVIIGDKREVVQQLLAPLKCRVPMLEAQKVYETGYYGVYDVDITAAPNLRYLHVSTECQLTYNFDNKSIRQFIVKETPRSLSSWSSSLMTPNGILQLFSVWPRLESVDIDVVGMTIEPDFHQLTMPSLQKLSLGHGSNATPIDIGRLLLDKLNLPALKSLSIDIYRGKWATVMPLFSIQSLVIRSHASLASLSLYGPRIGQPVSEDDLIGCVLHMPGLEFLLLKHMPISDAFITALTTTPRSPDSDYQPMLCPVLKHLTLGSSAALTENVIIEMIRSRWEHTTHPLCSVHFISCTFSPSGGANLRYFGESEAAKEIAFVLEVNRQSKTIDTAKPVLLNYGSTTHLEVILTRLMAFKNGANNEERF</sequence>
<dbReference type="Gene3D" id="3.80.10.10">
    <property type="entry name" value="Ribonuclease Inhibitor"/>
    <property type="match status" value="1"/>
</dbReference>
<gene>
    <name evidence="1" type="ORF">BD410DRAFT_901162</name>
</gene>
<dbReference type="OrthoDB" id="3063971at2759"/>
<evidence type="ECO:0000313" key="1">
    <source>
        <dbReference type="EMBL" id="TDL17962.1"/>
    </source>
</evidence>
<evidence type="ECO:0008006" key="3">
    <source>
        <dbReference type="Google" id="ProtNLM"/>
    </source>
</evidence>
<dbReference type="VEuPathDB" id="FungiDB:BD410DRAFT_901162"/>
<dbReference type="InterPro" id="IPR032675">
    <property type="entry name" value="LRR_dom_sf"/>
</dbReference>
<proteinExistence type="predicted"/>
<dbReference type="Proteomes" id="UP000294933">
    <property type="component" value="Unassembled WGS sequence"/>
</dbReference>
<dbReference type="EMBL" id="ML170214">
    <property type="protein sequence ID" value="TDL17962.1"/>
    <property type="molecule type" value="Genomic_DNA"/>
</dbReference>
<dbReference type="SUPFAM" id="SSF52047">
    <property type="entry name" value="RNI-like"/>
    <property type="match status" value="1"/>
</dbReference>
<protein>
    <recommendedName>
        <fullName evidence="3">F-box domain-containing protein</fullName>
    </recommendedName>
</protein>
<evidence type="ECO:0000313" key="2">
    <source>
        <dbReference type="Proteomes" id="UP000294933"/>
    </source>
</evidence>
<accession>A0A4Y7PSX0</accession>
<reference evidence="1 2" key="1">
    <citation type="submission" date="2018-06" db="EMBL/GenBank/DDBJ databases">
        <title>A transcriptomic atlas of mushroom development highlights an independent origin of complex multicellularity.</title>
        <authorList>
            <consortium name="DOE Joint Genome Institute"/>
            <person name="Krizsan K."/>
            <person name="Almasi E."/>
            <person name="Merenyi Z."/>
            <person name="Sahu N."/>
            <person name="Viragh M."/>
            <person name="Koszo T."/>
            <person name="Mondo S."/>
            <person name="Kiss B."/>
            <person name="Balint B."/>
            <person name="Kues U."/>
            <person name="Barry K."/>
            <person name="Hegedus J.C."/>
            <person name="Henrissat B."/>
            <person name="Johnson J."/>
            <person name="Lipzen A."/>
            <person name="Ohm R."/>
            <person name="Nagy I."/>
            <person name="Pangilinan J."/>
            <person name="Yan J."/>
            <person name="Xiong Y."/>
            <person name="Grigoriev I.V."/>
            <person name="Hibbett D.S."/>
            <person name="Nagy L.G."/>
        </authorList>
    </citation>
    <scope>NUCLEOTIDE SEQUENCE [LARGE SCALE GENOMIC DNA]</scope>
    <source>
        <strain evidence="1 2">SZMC22713</strain>
    </source>
</reference>
<organism evidence="1 2">
    <name type="scientific">Rickenella mellea</name>
    <dbReference type="NCBI Taxonomy" id="50990"/>
    <lineage>
        <taxon>Eukaryota</taxon>
        <taxon>Fungi</taxon>
        <taxon>Dikarya</taxon>
        <taxon>Basidiomycota</taxon>
        <taxon>Agaricomycotina</taxon>
        <taxon>Agaricomycetes</taxon>
        <taxon>Hymenochaetales</taxon>
        <taxon>Rickenellaceae</taxon>
        <taxon>Rickenella</taxon>
    </lineage>
</organism>
<keyword evidence="2" id="KW-1185">Reference proteome</keyword>
<dbReference type="STRING" id="50990.A0A4Y7PSX0"/>